<dbReference type="AlphaFoldDB" id="U4KNG7"/>
<dbReference type="Proteomes" id="UP000032737">
    <property type="component" value="Chromosome"/>
</dbReference>
<proteinExistence type="predicted"/>
<dbReference type="SMART" id="SM00382">
    <property type="entry name" value="AAA"/>
    <property type="match status" value="1"/>
</dbReference>
<dbReference type="GO" id="GO:0016887">
    <property type="term" value="F:ATP hydrolysis activity"/>
    <property type="evidence" value="ECO:0007669"/>
    <property type="project" value="InterPro"/>
</dbReference>
<keyword evidence="1" id="KW-0547">Nucleotide-binding</keyword>
<dbReference type="InterPro" id="IPR003439">
    <property type="entry name" value="ABC_transporter-like_ATP-bd"/>
</dbReference>
<evidence type="ECO:0000256" key="1">
    <source>
        <dbReference type="ARBA" id="ARBA00022741"/>
    </source>
</evidence>
<keyword evidence="5" id="KW-1185">Reference proteome</keyword>
<dbReference type="STRING" id="61635.BN85308660"/>
<dbReference type="Gene3D" id="3.40.50.300">
    <property type="entry name" value="P-loop containing nucleotide triphosphate hydrolases"/>
    <property type="match status" value="1"/>
</dbReference>
<dbReference type="EMBL" id="FO681348">
    <property type="protein sequence ID" value="CCV65887.1"/>
    <property type="molecule type" value="Genomic_DNA"/>
</dbReference>
<evidence type="ECO:0000256" key="2">
    <source>
        <dbReference type="ARBA" id="ARBA00022840"/>
    </source>
</evidence>
<evidence type="ECO:0000313" key="5">
    <source>
        <dbReference type="Proteomes" id="UP000032737"/>
    </source>
</evidence>
<protein>
    <submittedName>
        <fullName evidence="4">ABC transporter, ATP-binding protein</fullName>
    </submittedName>
</protein>
<accession>U4KNG7</accession>
<dbReference type="SUPFAM" id="SSF52540">
    <property type="entry name" value="P-loop containing nucleoside triphosphate hydrolases"/>
    <property type="match status" value="1"/>
</dbReference>
<dbReference type="InterPro" id="IPR003593">
    <property type="entry name" value="AAA+_ATPase"/>
</dbReference>
<dbReference type="RefSeq" id="WP_030004749.1">
    <property type="nucleotide sequence ID" value="NC_022549.1"/>
</dbReference>
<dbReference type="PROSITE" id="PS50893">
    <property type="entry name" value="ABC_TRANSPORTER_2"/>
    <property type="match status" value="1"/>
</dbReference>
<sequence length="184" mass="21046">MSLISLDNVGKSFKNQVVINQLNLTIDQGELMLLIGKNGSGKSTLLKLIAGIIPLTNGNIIRQFVRHSYLPEKIEMPLFINAFDYIKTIHEINQTMMDSRLIERLNLNLEKGIHQLSKGNQKRIMVYLCFSHQAELILLDEPFDGLDDETQDELILLIKEYQKKGQRLSSQHMNQKNSKIVKLG</sequence>
<organism evidence="4 5">
    <name type="scientific">Acholeplasma brassicae</name>
    <dbReference type="NCBI Taxonomy" id="61635"/>
    <lineage>
        <taxon>Bacteria</taxon>
        <taxon>Bacillati</taxon>
        <taxon>Mycoplasmatota</taxon>
        <taxon>Mollicutes</taxon>
        <taxon>Acholeplasmatales</taxon>
        <taxon>Acholeplasmataceae</taxon>
        <taxon>Acholeplasma</taxon>
    </lineage>
</organism>
<feature type="domain" description="ABC transporter" evidence="3">
    <location>
        <begin position="4"/>
        <end position="183"/>
    </location>
</feature>
<reference evidence="4" key="1">
    <citation type="journal article" date="2013" name="J. Mol. Microbiol. Biotechnol.">
        <title>Analysis of the Complete Genomes of Acholeplasma brassicae , A. palmae and A. laidlawii and Their Comparison to the Obligate Parasites from ' Candidatus Phytoplasma'.</title>
        <authorList>
            <person name="Kube M."/>
            <person name="Siewert C."/>
            <person name="Migdoll A.M."/>
            <person name="Duduk B."/>
            <person name="Holz S."/>
            <person name="Rabus R."/>
            <person name="Seemuller E."/>
            <person name="Mitrovic J."/>
            <person name="Muller I."/>
            <person name="Buttner C."/>
            <person name="Reinhardt R."/>
        </authorList>
    </citation>
    <scope>NUCLEOTIDE SEQUENCE [LARGE SCALE GENOMIC DNA]</scope>
    <source>
        <strain evidence="4">O502</strain>
    </source>
</reference>
<name>U4KNG7_9MOLU</name>
<dbReference type="KEGG" id="abra:BN85308660"/>
<gene>
    <name evidence="4" type="ORF">BN85308660</name>
</gene>
<dbReference type="InterPro" id="IPR027417">
    <property type="entry name" value="P-loop_NTPase"/>
</dbReference>
<dbReference type="HOGENOM" id="CLU_000604_1_2_14"/>
<dbReference type="PANTHER" id="PTHR43158:SF2">
    <property type="entry name" value="SKFA PEPTIDE EXPORT ATP-BINDING PROTEIN SKFE"/>
    <property type="match status" value="1"/>
</dbReference>
<dbReference type="OrthoDB" id="9784332at2"/>
<dbReference type="GO" id="GO:0005524">
    <property type="term" value="F:ATP binding"/>
    <property type="evidence" value="ECO:0007669"/>
    <property type="project" value="UniProtKB-KW"/>
</dbReference>
<dbReference type="PANTHER" id="PTHR43158">
    <property type="entry name" value="SKFA PEPTIDE EXPORT ATP-BINDING PROTEIN SKFE"/>
    <property type="match status" value="1"/>
</dbReference>
<keyword evidence="2 4" id="KW-0067">ATP-binding</keyword>
<dbReference type="Pfam" id="PF00005">
    <property type="entry name" value="ABC_tran"/>
    <property type="match status" value="1"/>
</dbReference>
<evidence type="ECO:0000259" key="3">
    <source>
        <dbReference type="PROSITE" id="PS50893"/>
    </source>
</evidence>
<evidence type="ECO:0000313" key="4">
    <source>
        <dbReference type="EMBL" id="CCV65887.1"/>
    </source>
</evidence>